<dbReference type="PIRSF" id="PIRSF021439">
    <property type="entry name" value="DUF972"/>
    <property type="match status" value="1"/>
</dbReference>
<evidence type="ECO:0000256" key="4">
    <source>
        <dbReference type="ARBA" id="ARBA00022833"/>
    </source>
</evidence>
<keyword evidence="6" id="KW-0175">Coiled coil</keyword>
<name>A0A7X1Z6K4_9LACT</name>
<keyword evidence="4" id="KW-0862">Zinc</keyword>
<dbReference type="OrthoDB" id="2112130at2"/>
<keyword evidence="1" id="KW-0963">Cytoplasm</keyword>
<organism evidence="7 8">
    <name type="scientific">Lactococcus hircilactis</name>
    <dbReference type="NCBI Taxonomy" id="1494462"/>
    <lineage>
        <taxon>Bacteria</taxon>
        <taxon>Bacillati</taxon>
        <taxon>Bacillota</taxon>
        <taxon>Bacilli</taxon>
        <taxon>Lactobacillales</taxon>
        <taxon>Streptococcaceae</taxon>
        <taxon>Lactococcus</taxon>
    </lineage>
</organism>
<dbReference type="AlphaFoldDB" id="A0A7X1Z6K4"/>
<dbReference type="GO" id="GO:0046872">
    <property type="term" value="F:metal ion binding"/>
    <property type="evidence" value="ECO:0007669"/>
    <property type="project" value="UniProtKB-KW"/>
</dbReference>
<dbReference type="GO" id="GO:0008156">
    <property type="term" value="P:negative regulation of DNA replication"/>
    <property type="evidence" value="ECO:0007669"/>
    <property type="project" value="UniProtKB-KW"/>
</dbReference>
<dbReference type="Proteomes" id="UP000439550">
    <property type="component" value="Unassembled WGS sequence"/>
</dbReference>
<gene>
    <name evidence="7" type="ORF">GHI93_01220</name>
</gene>
<evidence type="ECO:0000256" key="5">
    <source>
        <dbReference type="ARBA" id="ARBA00022880"/>
    </source>
</evidence>
<evidence type="ECO:0000256" key="1">
    <source>
        <dbReference type="ARBA" id="ARBA00022490"/>
    </source>
</evidence>
<dbReference type="Pfam" id="PF06156">
    <property type="entry name" value="YabA"/>
    <property type="match status" value="1"/>
</dbReference>
<keyword evidence="3" id="KW-0479">Metal-binding</keyword>
<evidence type="ECO:0000256" key="6">
    <source>
        <dbReference type="SAM" id="Coils"/>
    </source>
</evidence>
<reference evidence="7 8" key="1">
    <citation type="submission" date="2019-10" db="EMBL/GenBank/DDBJ databases">
        <authorList>
            <person name="Dong K."/>
        </authorList>
    </citation>
    <scope>NUCLEOTIDE SEQUENCE [LARGE SCALE GENOMIC DNA]</scope>
    <source>
        <strain evidence="7 8">DSM 28960</strain>
    </source>
</reference>
<accession>A0A7X1Z6K4</accession>
<dbReference type="InterPro" id="IPR010377">
    <property type="entry name" value="YabA"/>
</dbReference>
<feature type="coiled-coil region" evidence="6">
    <location>
        <begin position="1"/>
        <end position="62"/>
    </location>
</feature>
<dbReference type="GO" id="GO:0006260">
    <property type="term" value="P:DNA replication"/>
    <property type="evidence" value="ECO:0007669"/>
    <property type="project" value="UniProtKB-KW"/>
</dbReference>
<evidence type="ECO:0000256" key="2">
    <source>
        <dbReference type="ARBA" id="ARBA00022705"/>
    </source>
</evidence>
<evidence type="ECO:0000313" key="8">
    <source>
        <dbReference type="Proteomes" id="UP000439550"/>
    </source>
</evidence>
<dbReference type="EMBL" id="WITJ01000002">
    <property type="protein sequence ID" value="MQW38570.1"/>
    <property type="molecule type" value="Genomic_DNA"/>
</dbReference>
<sequence>MADKKEMLEQLNTLEEALNATLNQVTSIRQNLEDAQKENATLRMELEKVREHLAELEKHEIKEKTSSDEPNPTLINIFNEGFHVCHLHYAERLDEGESCLDCLELLYR</sequence>
<keyword evidence="8" id="KW-1185">Reference proteome</keyword>
<keyword evidence="2" id="KW-0235">DNA replication</keyword>
<proteinExistence type="predicted"/>
<dbReference type="RefSeq" id="WP_153494853.1">
    <property type="nucleotide sequence ID" value="NZ_CAXYUY010000022.1"/>
</dbReference>
<evidence type="ECO:0000313" key="7">
    <source>
        <dbReference type="EMBL" id="MQW38570.1"/>
    </source>
</evidence>
<protein>
    <submittedName>
        <fullName evidence="7">DUF972 family protein</fullName>
    </submittedName>
</protein>
<comment type="caution">
    <text evidence="7">The sequence shown here is derived from an EMBL/GenBank/DDBJ whole genome shotgun (WGS) entry which is preliminary data.</text>
</comment>
<evidence type="ECO:0000256" key="3">
    <source>
        <dbReference type="ARBA" id="ARBA00022723"/>
    </source>
</evidence>
<keyword evidence="5" id="KW-0236">DNA replication inhibitor</keyword>